<dbReference type="PROSITE" id="PS50113">
    <property type="entry name" value="PAC"/>
    <property type="match status" value="1"/>
</dbReference>
<name>A0ABZ1AUQ6_9ACTN</name>
<organism evidence="2 3">
    <name type="scientific">Blastococcus brunescens</name>
    <dbReference type="NCBI Taxonomy" id="1564165"/>
    <lineage>
        <taxon>Bacteria</taxon>
        <taxon>Bacillati</taxon>
        <taxon>Actinomycetota</taxon>
        <taxon>Actinomycetes</taxon>
        <taxon>Geodermatophilales</taxon>
        <taxon>Geodermatophilaceae</taxon>
        <taxon>Blastococcus</taxon>
    </lineage>
</organism>
<feature type="domain" description="PAC" evidence="1">
    <location>
        <begin position="2"/>
        <end position="54"/>
    </location>
</feature>
<proteinExistence type="predicted"/>
<sequence>MREIALDVVRVDGSLLPCLLNAVELRDESGAPVLMRATLFEATARRRYERELLAAQRMAEESEARSRVVQRVVSDLAAATTVEDVATVIVERSRAAMRASGAALVLVEEGDPGIRNRCRGCAPSGRRGCRPS</sequence>
<dbReference type="InterPro" id="IPR000700">
    <property type="entry name" value="PAS-assoc_C"/>
</dbReference>
<evidence type="ECO:0000313" key="3">
    <source>
        <dbReference type="Proteomes" id="UP001324287"/>
    </source>
</evidence>
<gene>
    <name evidence="2" type="ORF">U6N30_20020</name>
</gene>
<dbReference type="Gene3D" id="3.30.450.20">
    <property type="entry name" value="PAS domain"/>
    <property type="match status" value="1"/>
</dbReference>
<accession>A0ABZ1AUQ6</accession>
<evidence type="ECO:0000259" key="1">
    <source>
        <dbReference type="PROSITE" id="PS50113"/>
    </source>
</evidence>
<dbReference type="EMBL" id="CP141261">
    <property type="protein sequence ID" value="WRL62306.1"/>
    <property type="molecule type" value="Genomic_DNA"/>
</dbReference>
<protein>
    <recommendedName>
        <fullName evidence="1">PAC domain-containing protein</fullName>
    </recommendedName>
</protein>
<keyword evidence="3" id="KW-1185">Reference proteome</keyword>
<reference evidence="2 3" key="1">
    <citation type="submission" date="2023-12" db="EMBL/GenBank/DDBJ databases">
        <title>Blastococcus brunescens sp. nov., an actonobacterium isolated from sandstone collected in sahara desert.</title>
        <authorList>
            <person name="Gtari M."/>
            <person name="Ghodhbane F."/>
        </authorList>
    </citation>
    <scope>NUCLEOTIDE SEQUENCE [LARGE SCALE GENOMIC DNA]</scope>
    <source>
        <strain evidence="2 3">BMG 8361</strain>
    </source>
</reference>
<dbReference type="Proteomes" id="UP001324287">
    <property type="component" value="Chromosome"/>
</dbReference>
<evidence type="ECO:0000313" key="2">
    <source>
        <dbReference type="EMBL" id="WRL62306.1"/>
    </source>
</evidence>
<dbReference type="RefSeq" id="WP_324273661.1">
    <property type="nucleotide sequence ID" value="NZ_CP141261.1"/>
</dbReference>